<evidence type="ECO:0000256" key="5">
    <source>
        <dbReference type="ARBA" id="ARBA00035383"/>
    </source>
</evidence>
<keyword evidence="2" id="KW-0694">RNA-binding</keyword>
<accession>A0A1L2JK99</accession>
<dbReference type="PANTHER" id="PTHR48129">
    <property type="entry name" value="60S RIBOSOMAL PROTEIN L37A"/>
    <property type="match status" value="1"/>
</dbReference>
<reference evidence="6" key="1">
    <citation type="journal article" date="2017" name="Nature">
        <title>Metagenomic exploration of ASGARD archaea illuminates the origin of cellular complexity in eukaryotes.</title>
        <authorList>
            <person name="Zaremba-Niedzwiedzka K."/>
            <person name="Caceres E.F."/>
            <person name="Saw J.H.W."/>
            <person name="Backstrom D."/>
            <person name="Juzokaite L."/>
            <person name="Vancaester E."/>
            <person name="Seitz K.W."/>
            <person name="Anantharaman K."/>
            <person name="Starnawski P."/>
            <person name="Kjeldsen K.U."/>
            <person name="Stott M.B."/>
            <person name="Nunoura T."/>
            <person name="Banfield J.F."/>
            <person name="Schramm A."/>
            <person name="Baker B.J."/>
            <person name="Spang A."/>
            <person name="Ettema T.J.G."/>
        </authorList>
    </citation>
    <scope>NUCLEOTIDE SEQUENCE</scope>
    <source>
        <strain evidence="6">TIV_1</strain>
    </source>
</reference>
<dbReference type="PANTHER" id="PTHR48129:SF1">
    <property type="entry name" value="LARGE RIBOSOMAL SUBUNIT PROTEIN EL43"/>
    <property type="match status" value="1"/>
</dbReference>
<dbReference type="Gene3D" id="2.20.25.30">
    <property type="match status" value="1"/>
</dbReference>
<dbReference type="InterPro" id="IPR050522">
    <property type="entry name" value="Ribosomal_protein_eL43"/>
</dbReference>
<dbReference type="GO" id="GO:0005840">
    <property type="term" value="C:ribosome"/>
    <property type="evidence" value="ECO:0007669"/>
    <property type="project" value="UniProtKB-KW"/>
</dbReference>
<keyword evidence="4" id="KW-0687">Ribonucleoprotein</keyword>
<evidence type="ECO:0000313" key="6">
    <source>
        <dbReference type="EMBL" id="AOZ56149.1"/>
    </source>
</evidence>
<dbReference type="GO" id="GO:1990904">
    <property type="term" value="C:ribonucleoprotein complex"/>
    <property type="evidence" value="ECO:0007669"/>
    <property type="project" value="UniProtKB-KW"/>
</dbReference>
<dbReference type="AlphaFoldDB" id="A0A1L2JK99"/>
<proteinExistence type="inferred from homology"/>
<name>A0A1L2JK99_9CREN</name>
<comment type="similarity">
    <text evidence="1">Belongs to the eukaryotic ribosomal protein eL43 family.</text>
</comment>
<dbReference type="GO" id="GO:0003723">
    <property type="term" value="F:RNA binding"/>
    <property type="evidence" value="ECO:0007669"/>
    <property type="project" value="UniProtKB-KW"/>
</dbReference>
<evidence type="ECO:0000256" key="4">
    <source>
        <dbReference type="ARBA" id="ARBA00023274"/>
    </source>
</evidence>
<keyword evidence="3 6" id="KW-0689">Ribosomal protein</keyword>
<dbReference type="GO" id="GO:0006412">
    <property type="term" value="P:translation"/>
    <property type="evidence" value="ECO:0007669"/>
    <property type="project" value="InterPro"/>
</dbReference>
<dbReference type="Pfam" id="PF01780">
    <property type="entry name" value="Ribosomal_L37ae"/>
    <property type="match status" value="1"/>
</dbReference>
<organism evidence="6">
    <name type="scientific">uncultured korarchaeote</name>
    <dbReference type="NCBI Taxonomy" id="161241"/>
    <lineage>
        <taxon>Archaea</taxon>
        <taxon>Thermoproteota</taxon>
        <taxon>environmental samples</taxon>
    </lineage>
</organism>
<sequence length="66" mass="7669">MIAVPVKIRSARYGRKIRKRYEKIKRMQKSTYVCPKCGVKAVKNVKLGIWRCRKCGVVFTGAAWRP</sequence>
<evidence type="ECO:0000256" key="2">
    <source>
        <dbReference type="ARBA" id="ARBA00022884"/>
    </source>
</evidence>
<evidence type="ECO:0000256" key="1">
    <source>
        <dbReference type="ARBA" id="ARBA00008672"/>
    </source>
</evidence>
<dbReference type="GO" id="GO:0003735">
    <property type="term" value="F:structural constituent of ribosome"/>
    <property type="evidence" value="ECO:0007669"/>
    <property type="project" value="InterPro"/>
</dbReference>
<dbReference type="SUPFAM" id="SSF57829">
    <property type="entry name" value="Zn-binding ribosomal proteins"/>
    <property type="match status" value="1"/>
</dbReference>
<dbReference type="InterPro" id="IPR002674">
    <property type="entry name" value="Ribosomal_eL43"/>
</dbReference>
<dbReference type="InterPro" id="IPR011332">
    <property type="entry name" value="Ribosomal_zn-bd"/>
</dbReference>
<dbReference type="EMBL" id="KX765063">
    <property type="protein sequence ID" value="AOZ56149.1"/>
    <property type="molecule type" value="Genomic_DNA"/>
</dbReference>
<dbReference type="InterPro" id="IPR011331">
    <property type="entry name" value="Ribosomal_eL37/eL43"/>
</dbReference>
<evidence type="ECO:0000256" key="3">
    <source>
        <dbReference type="ARBA" id="ARBA00022980"/>
    </source>
</evidence>
<protein>
    <recommendedName>
        <fullName evidence="5">50S ribosomal protein L37Ae</fullName>
    </recommendedName>
</protein>